<dbReference type="Gene3D" id="1.20.1720.10">
    <property type="entry name" value="Multidrug resistance protein D"/>
    <property type="match status" value="1"/>
</dbReference>
<proteinExistence type="predicted"/>
<evidence type="ECO:0000256" key="5">
    <source>
        <dbReference type="ARBA" id="ARBA00023136"/>
    </source>
</evidence>
<evidence type="ECO:0000256" key="3">
    <source>
        <dbReference type="ARBA" id="ARBA00022692"/>
    </source>
</evidence>
<gene>
    <name evidence="10" type="ORF">AAA083_11460</name>
</gene>
<name>A0ABV1JFI1_9ACTN</name>
<keyword evidence="4 7" id="KW-1133">Transmembrane helix</keyword>
<dbReference type="PRINTS" id="PR01036">
    <property type="entry name" value="TCRTETB"/>
</dbReference>
<feature type="transmembrane region" description="Helical" evidence="7">
    <location>
        <begin position="259"/>
        <end position="284"/>
    </location>
</feature>
<evidence type="ECO:0000256" key="4">
    <source>
        <dbReference type="ARBA" id="ARBA00022989"/>
    </source>
</evidence>
<dbReference type="InterPro" id="IPR000644">
    <property type="entry name" value="CBS_dom"/>
</dbReference>
<feature type="transmembrane region" description="Helical" evidence="7">
    <location>
        <begin position="44"/>
        <end position="66"/>
    </location>
</feature>
<organism evidence="10 11">
    <name type="scientific">Raoultibacter massiliensis</name>
    <dbReference type="NCBI Taxonomy" id="1852371"/>
    <lineage>
        <taxon>Bacteria</taxon>
        <taxon>Bacillati</taxon>
        <taxon>Actinomycetota</taxon>
        <taxon>Coriobacteriia</taxon>
        <taxon>Eggerthellales</taxon>
        <taxon>Eggerthellaceae</taxon>
        <taxon>Raoultibacter</taxon>
    </lineage>
</organism>
<comment type="subcellular location">
    <subcellularLocation>
        <location evidence="1">Cell membrane</location>
        <topology evidence="1">Multi-pass membrane protein</topology>
    </subcellularLocation>
</comment>
<dbReference type="InterPro" id="IPR036259">
    <property type="entry name" value="MFS_trans_sf"/>
</dbReference>
<dbReference type="PANTHER" id="PTHR42718">
    <property type="entry name" value="MAJOR FACILITATOR SUPERFAMILY MULTIDRUG TRANSPORTER MFSC"/>
    <property type="match status" value="1"/>
</dbReference>
<keyword evidence="2" id="KW-0813">Transport</keyword>
<dbReference type="Gene3D" id="3.10.580.10">
    <property type="entry name" value="CBS-domain"/>
    <property type="match status" value="1"/>
</dbReference>
<dbReference type="Gene3D" id="1.20.1250.20">
    <property type="entry name" value="MFS general substrate transporter like domains"/>
    <property type="match status" value="1"/>
</dbReference>
<evidence type="ECO:0000259" key="8">
    <source>
        <dbReference type="PROSITE" id="PS50850"/>
    </source>
</evidence>
<feature type="transmembrane region" description="Helical" evidence="7">
    <location>
        <begin position="75"/>
        <end position="98"/>
    </location>
</feature>
<keyword evidence="6" id="KW-0129">CBS domain</keyword>
<dbReference type="InterPro" id="IPR011701">
    <property type="entry name" value="MFS"/>
</dbReference>
<feature type="domain" description="Major facilitator superfamily (MFS) profile" evidence="8">
    <location>
        <begin position="9"/>
        <end position="457"/>
    </location>
</feature>
<dbReference type="Pfam" id="PF00571">
    <property type="entry name" value="CBS"/>
    <property type="match status" value="2"/>
</dbReference>
<feature type="transmembrane region" description="Helical" evidence="7">
    <location>
        <begin position="389"/>
        <end position="409"/>
    </location>
</feature>
<evidence type="ECO:0000259" key="9">
    <source>
        <dbReference type="PROSITE" id="PS51371"/>
    </source>
</evidence>
<dbReference type="InterPro" id="IPR020846">
    <property type="entry name" value="MFS_dom"/>
</dbReference>
<dbReference type="Pfam" id="PF07690">
    <property type="entry name" value="MFS_1"/>
    <property type="match status" value="1"/>
</dbReference>
<dbReference type="RefSeq" id="WP_245874312.1">
    <property type="nucleotide sequence ID" value="NZ_JBBNOP010000010.1"/>
</dbReference>
<sequence length="657" mass="68494">MNKKNQLPMLAVLYGAAFVAAFNENIVNVALVDIIAAFSVDPGLAQWLVTGYMIVTAIVVACMAYLSRRFTLRTLFFIGSAFLVAGSAACLVAPTFPLLLAFRLLQAVGTGIFIPLMMTSVLAVAPKQRLGTYLSIGSCCITLGPAFAPVVSGLMVTYLGWRSVFLLPTVAIAVIAIVGIFAVKNILETKRAALDAPSVALAAIGLTAFVYGLSSFTSDIVVGFAGLIVGVAIIAAFALRQKKLDDPLIDLSPLANPRFALACPLVIVAMMTTFSMSVLLPLYYQGSLEASALVAGLLILVPVLVNSATAIFGGRIMDRIGAWPLLPIGFGIIAIGQIGIAFVSMEAALVPVLAGSVLVYAGVGLIFSPSQTAGLASLDRSQNGNGVTIMNLFIQIAACVGPALFVGIFSTRVGAETQAGTAPALAQAAGFSSAVFAAAVCAVIGFLVSVYYARKGALESSGGNQTAPAPVQNASILSLIGKADAYRVSSSATVLEAVDTLVKTQTGGIPVVDPRNEVVGFITDGDIMRYLAGGERKAMDPLYAYMSIAERGELAQRVPKLLSTNVMELATKKVICIEKDASVENVCLALSDPRIKKLPVVADGKLAGTVSRSDLVRYLLSEFAELPKRVAFDDARAMRAQASGSNREKAASLSETA</sequence>
<feature type="domain" description="CBS" evidence="9">
    <location>
        <begin position="480"/>
        <end position="539"/>
    </location>
</feature>
<feature type="transmembrane region" description="Helical" evidence="7">
    <location>
        <begin position="104"/>
        <end position="125"/>
    </location>
</feature>
<dbReference type="SUPFAM" id="SSF103473">
    <property type="entry name" value="MFS general substrate transporter"/>
    <property type="match status" value="1"/>
</dbReference>
<comment type="caution">
    <text evidence="10">The sequence shown here is derived from an EMBL/GenBank/DDBJ whole genome shotgun (WGS) entry which is preliminary data.</text>
</comment>
<dbReference type="PROSITE" id="PS51371">
    <property type="entry name" value="CBS"/>
    <property type="match status" value="2"/>
</dbReference>
<reference evidence="10 11" key="1">
    <citation type="submission" date="2024-04" db="EMBL/GenBank/DDBJ databases">
        <title>Human intestinal bacterial collection.</title>
        <authorList>
            <person name="Pauvert C."/>
            <person name="Hitch T.C.A."/>
            <person name="Clavel T."/>
        </authorList>
    </citation>
    <scope>NUCLEOTIDE SEQUENCE [LARGE SCALE GENOMIC DNA]</scope>
    <source>
        <strain evidence="10 11">CLA-KB-H42</strain>
    </source>
</reference>
<evidence type="ECO:0000256" key="6">
    <source>
        <dbReference type="PROSITE-ProRule" id="PRU00703"/>
    </source>
</evidence>
<evidence type="ECO:0000313" key="10">
    <source>
        <dbReference type="EMBL" id="MEQ3363590.1"/>
    </source>
</evidence>
<feature type="transmembrane region" description="Helical" evidence="7">
    <location>
        <begin position="194"/>
        <end position="214"/>
    </location>
</feature>
<feature type="transmembrane region" description="Helical" evidence="7">
    <location>
        <begin position="132"/>
        <end position="159"/>
    </location>
</feature>
<keyword evidence="5 7" id="KW-0472">Membrane</keyword>
<feature type="transmembrane region" description="Helical" evidence="7">
    <location>
        <begin position="429"/>
        <end position="453"/>
    </location>
</feature>
<feature type="transmembrane region" description="Helical" evidence="7">
    <location>
        <begin position="220"/>
        <end position="239"/>
    </location>
</feature>
<dbReference type="Proteomes" id="UP001487305">
    <property type="component" value="Unassembled WGS sequence"/>
</dbReference>
<evidence type="ECO:0000256" key="7">
    <source>
        <dbReference type="SAM" id="Phobius"/>
    </source>
</evidence>
<dbReference type="PANTHER" id="PTHR42718:SF9">
    <property type="entry name" value="MAJOR FACILITATOR SUPERFAMILY MULTIDRUG TRANSPORTER MFSC"/>
    <property type="match status" value="1"/>
</dbReference>
<evidence type="ECO:0000313" key="11">
    <source>
        <dbReference type="Proteomes" id="UP001487305"/>
    </source>
</evidence>
<dbReference type="SUPFAM" id="SSF54631">
    <property type="entry name" value="CBS-domain pair"/>
    <property type="match status" value="1"/>
</dbReference>
<feature type="transmembrane region" description="Helical" evidence="7">
    <location>
        <begin position="165"/>
        <end position="187"/>
    </location>
</feature>
<dbReference type="EMBL" id="JBBNOP010000010">
    <property type="protein sequence ID" value="MEQ3363590.1"/>
    <property type="molecule type" value="Genomic_DNA"/>
</dbReference>
<dbReference type="SMART" id="SM00116">
    <property type="entry name" value="CBS"/>
    <property type="match status" value="2"/>
</dbReference>
<feature type="transmembrane region" description="Helical" evidence="7">
    <location>
        <begin position="348"/>
        <end position="368"/>
    </location>
</feature>
<feature type="transmembrane region" description="Helical" evidence="7">
    <location>
        <begin position="320"/>
        <end position="342"/>
    </location>
</feature>
<feature type="domain" description="CBS" evidence="9">
    <location>
        <begin position="570"/>
        <end position="625"/>
    </location>
</feature>
<evidence type="ECO:0000256" key="2">
    <source>
        <dbReference type="ARBA" id="ARBA00022448"/>
    </source>
</evidence>
<keyword evidence="3 7" id="KW-0812">Transmembrane</keyword>
<keyword evidence="11" id="KW-1185">Reference proteome</keyword>
<protein>
    <submittedName>
        <fullName evidence="10">MFS transporter</fullName>
    </submittedName>
</protein>
<accession>A0ABV1JFI1</accession>
<dbReference type="InterPro" id="IPR046342">
    <property type="entry name" value="CBS_dom_sf"/>
</dbReference>
<dbReference type="PROSITE" id="PS50850">
    <property type="entry name" value="MFS"/>
    <property type="match status" value="1"/>
</dbReference>
<evidence type="ECO:0000256" key="1">
    <source>
        <dbReference type="ARBA" id="ARBA00004651"/>
    </source>
</evidence>
<feature type="transmembrane region" description="Helical" evidence="7">
    <location>
        <begin position="290"/>
        <end position="313"/>
    </location>
</feature>
<feature type="transmembrane region" description="Helical" evidence="7">
    <location>
        <begin position="12"/>
        <end position="38"/>
    </location>
</feature>